<comment type="caution">
    <text evidence="2">The sequence shown here is derived from an EMBL/GenBank/DDBJ whole genome shotgun (WGS) entry which is preliminary data.</text>
</comment>
<keyword evidence="1" id="KW-0812">Transmembrane</keyword>
<organism evidence="2 3">
    <name type="scientific">Lactococcus garvieae DCC43</name>
    <dbReference type="NCBI Taxonomy" id="1231377"/>
    <lineage>
        <taxon>Bacteria</taxon>
        <taxon>Bacillati</taxon>
        <taxon>Bacillota</taxon>
        <taxon>Bacilli</taxon>
        <taxon>Lactobacillales</taxon>
        <taxon>Streptococcaceae</taxon>
        <taxon>Lactococcus</taxon>
    </lineage>
</organism>
<dbReference type="AlphaFoldDB" id="K2PYA4"/>
<keyword evidence="1" id="KW-0472">Membrane</keyword>
<sequence length="37" mass="4342">MKNKNSIKPYIIVLAVMLLLLSFAAYLWGVQQFMRLQ</sequence>
<gene>
    <name evidence="2" type="ORF">C426_0308</name>
</gene>
<evidence type="ECO:0000313" key="3">
    <source>
        <dbReference type="Proteomes" id="UP000006787"/>
    </source>
</evidence>
<dbReference type="EMBL" id="AMQS01000002">
    <property type="protein sequence ID" value="EKF52426.1"/>
    <property type="molecule type" value="Genomic_DNA"/>
</dbReference>
<reference evidence="2 3" key="1">
    <citation type="journal article" date="2012" name="J. Bacteriol.">
        <title>Genome Sequence of the Bacteriocin-Producing Strain Lactococcus garvieae DCC43.</title>
        <authorList>
            <person name="Gabrielsen C."/>
            <person name="Brede D.A."/>
            <person name="Hernandez P.E."/>
            <person name="Nes I.F."/>
            <person name="Diep D.B."/>
        </authorList>
    </citation>
    <scope>NUCLEOTIDE SEQUENCE [LARGE SCALE GENOMIC DNA]</scope>
    <source>
        <strain evidence="2 3">DCC43</strain>
    </source>
</reference>
<proteinExistence type="predicted"/>
<dbReference type="Proteomes" id="UP000006787">
    <property type="component" value="Unassembled WGS sequence"/>
</dbReference>
<accession>K2PYA4</accession>
<dbReference type="PATRIC" id="fig|1231377.3.peg.308"/>
<evidence type="ECO:0000313" key="2">
    <source>
        <dbReference type="EMBL" id="EKF52426.1"/>
    </source>
</evidence>
<name>K2PYA4_9LACT</name>
<protein>
    <submittedName>
        <fullName evidence="2">Uncharacterized protein</fullName>
    </submittedName>
</protein>
<keyword evidence="1" id="KW-1133">Transmembrane helix</keyword>
<feature type="transmembrane region" description="Helical" evidence="1">
    <location>
        <begin position="7"/>
        <end position="28"/>
    </location>
</feature>
<evidence type="ECO:0000256" key="1">
    <source>
        <dbReference type="SAM" id="Phobius"/>
    </source>
</evidence>